<dbReference type="Proteomes" id="UP000827092">
    <property type="component" value="Unassembled WGS sequence"/>
</dbReference>
<dbReference type="EMBL" id="JAFNEN010000553">
    <property type="protein sequence ID" value="KAG8180727.1"/>
    <property type="molecule type" value="Genomic_DNA"/>
</dbReference>
<protein>
    <submittedName>
        <fullName evidence="2">Uncharacterized protein</fullName>
    </submittedName>
</protein>
<reference evidence="2 3" key="1">
    <citation type="journal article" date="2022" name="Nat. Ecol. Evol.">
        <title>A masculinizing supergene underlies an exaggerated male reproductive morph in a spider.</title>
        <authorList>
            <person name="Hendrickx F."/>
            <person name="De Corte Z."/>
            <person name="Sonet G."/>
            <person name="Van Belleghem S.M."/>
            <person name="Kostlbacher S."/>
            <person name="Vangestel C."/>
        </authorList>
    </citation>
    <scope>NUCLEOTIDE SEQUENCE [LARGE SCALE GENOMIC DNA]</scope>
    <source>
        <strain evidence="2">W744_W776</strain>
    </source>
</reference>
<organism evidence="2 3">
    <name type="scientific">Oedothorax gibbosus</name>
    <dbReference type="NCBI Taxonomy" id="931172"/>
    <lineage>
        <taxon>Eukaryota</taxon>
        <taxon>Metazoa</taxon>
        <taxon>Ecdysozoa</taxon>
        <taxon>Arthropoda</taxon>
        <taxon>Chelicerata</taxon>
        <taxon>Arachnida</taxon>
        <taxon>Araneae</taxon>
        <taxon>Araneomorphae</taxon>
        <taxon>Entelegynae</taxon>
        <taxon>Araneoidea</taxon>
        <taxon>Linyphiidae</taxon>
        <taxon>Erigoninae</taxon>
        <taxon>Oedothorax</taxon>
    </lineage>
</organism>
<comment type="caution">
    <text evidence="2">The sequence shown here is derived from an EMBL/GenBank/DDBJ whole genome shotgun (WGS) entry which is preliminary data.</text>
</comment>
<accession>A0AAV6U8R6</accession>
<dbReference type="AlphaFoldDB" id="A0AAV6U8R6"/>
<sequence>MESRARINGRIKTVFKDPLKRRARKEGKVLLINERSGGLSKGWSAARLLLDGPPCGVYGPRFDRNIQQEARVIGWSTLQVVLYQLLDGRECDSEEGFPKSPPGRDVCGSGPTAPADCQTHGTQEAPGTGEEDKVERFLEMVDRLMTDVVLNCNLELHSKGYF</sequence>
<keyword evidence="3" id="KW-1185">Reference proteome</keyword>
<gene>
    <name evidence="2" type="ORF">JTE90_004686</name>
</gene>
<evidence type="ECO:0000313" key="3">
    <source>
        <dbReference type="Proteomes" id="UP000827092"/>
    </source>
</evidence>
<feature type="region of interest" description="Disordered" evidence="1">
    <location>
        <begin position="92"/>
        <end position="131"/>
    </location>
</feature>
<evidence type="ECO:0000256" key="1">
    <source>
        <dbReference type="SAM" id="MobiDB-lite"/>
    </source>
</evidence>
<evidence type="ECO:0000313" key="2">
    <source>
        <dbReference type="EMBL" id="KAG8180727.1"/>
    </source>
</evidence>
<proteinExistence type="predicted"/>
<name>A0AAV6U8R6_9ARAC</name>